<sequence length="161" mass="18067">MFLKSPISNADVLGIRIVEGCTSINILALYVTSGASVSDYTEISSYMETHWNIANNYIIIGDFNIPQYASQFLTDNIMNFSGSFVPLKDFIDYNNLKQHNLIFNHNDRLLDLVFTSSDLQCDINRCECPLVPEDNHNPSLELSISKSTDDTSPPFKATSCK</sequence>
<accession>A0AA38J758</accession>
<evidence type="ECO:0000256" key="1">
    <source>
        <dbReference type="SAM" id="MobiDB-lite"/>
    </source>
</evidence>
<evidence type="ECO:0000313" key="2">
    <source>
        <dbReference type="EMBL" id="KAJ3665922.1"/>
    </source>
</evidence>
<comment type="caution">
    <text evidence="2">The sequence shown here is derived from an EMBL/GenBank/DDBJ whole genome shotgun (WGS) entry which is preliminary data.</text>
</comment>
<dbReference type="Gene3D" id="3.60.10.10">
    <property type="entry name" value="Endonuclease/exonuclease/phosphatase"/>
    <property type="match status" value="1"/>
</dbReference>
<evidence type="ECO:0000313" key="3">
    <source>
        <dbReference type="Proteomes" id="UP001168821"/>
    </source>
</evidence>
<organism evidence="2 3">
    <name type="scientific">Zophobas morio</name>
    <dbReference type="NCBI Taxonomy" id="2755281"/>
    <lineage>
        <taxon>Eukaryota</taxon>
        <taxon>Metazoa</taxon>
        <taxon>Ecdysozoa</taxon>
        <taxon>Arthropoda</taxon>
        <taxon>Hexapoda</taxon>
        <taxon>Insecta</taxon>
        <taxon>Pterygota</taxon>
        <taxon>Neoptera</taxon>
        <taxon>Endopterygota</taxon>
        <taxon>Coleoptera</taxon>
        <taxon>Polyphaga</taxon>
        <taxon>Cucujiformia</taxon>
        <taxon>Tenebrionidae</taxon>
        <taxon>Zophobas</taxon>
    </lineage>
</organism>
<dbReference type="EMBL" id="JALNTZ010000001">
    <property type="protein sequence ID" value="KAJ3665922.1"/>
    <property type="molecule type" value="Genomic_DNA"/>
</dbReference>
<gene>
    <name evidence="2" type="ORF">Zmor_001386</name>
</gene>
<feature type="region of interest" description="Disordered" evidence="1">
    <location>
        <begin position="139"/>
        <end position="161"/>
    </location>
</feature>
<proteinExistence type="predicted"/>
<protein>
    <recommendedName>
        <fullName evidence="4">Endonuclease/exonuclease/phosphatase domain-containing protein</fullName>
    </recommendedName>
</protein>
<name>A0AA38J758_9CUCU</name>
<dbReference type="InterPro" id="IPR036691">
    <property type="entry name" value="Endo/exonu/phosph_ase_sf"/>
</dbReference>
<dbReference type="SUPFAM" id="SSF56219">
    <property type="entry name" value="DNase I-like"/>
    <property type="match status" value="1"/>
</dbReference>
<reference evidence="2" key="1">
    <citation type="journal article" date="2023" name="G3 (Bethesda)">
        <title>Whole genome assemblies of Zophobas morio and Tenebrio molitor.</title>
        <authorList>
            <person name="Kaur S."/>
            <person name="Stinson S.A."/>
            <person name="diCenzo G.C."/>
        </authorList>
    </citation>
    <scope>NUCLEOTIDE SEQUENCE</scope>
    <source>
        <strain evidence="2">QUZm001</strain>
    </source>
</reference>
<dbReference type="AlphaFoldDB" id="A0AA38J758"/>
<dbReference type="Proteomes" id="UP001168821">
    <property type="component" value="Unassembled WGS sequence"/>
</dbReference>
<keyword evidence="3" id="KW-1185">Reference proteome</keyword>
<evidence type="ECO:0008006" key="4">
    <source>
        <dbReference type="Google" id="ProtNLM"/>
    </source>
</evidence>